<protein>
    <submittedName>
        <fullName evidence="1">Uncharacterized protein</fullName>
    </submittedName>
</protein>
<dbReference type="EMBL" id="CH476741">
    <property type="protein sequence ID" value="EIE87316.1"/>
    <property type="molecule type" value="Genomic_DNA"/>
</dbReference>
<organism evidence="1 2">
    <name type="scientific">Rhizopus delemar (strain RA 99-880 / ATCC MYA-4621 / FGSC 9543 / NRRL 43880)</name>
    <name type="common">Mucormycosis agent</name>
    <name type="synonym">Rhizopus arrhizus var. delemar</name>
    <dbReference type="NCBI Taxonomy" id="246409"/>
    <lineage>
        <taxon>Eukaryota</taxon>
        <taxon>Fungi</taxon>
        <taxon>Fungi incertae sedis</taxon>
        <taxon>Mucoromycota</taxon>
        <taxon>Mucoromycotina</taxon>
        <taxon>Mucoromycetes</taxon>
        <taxon>Mucorales</taxon>
        <taxon>Mucorineae</taxon>
        <taxon>Rhizopodaceae</taxon>
        <taxon>Rhizopus</taxon>
    </lineage>
</organism>
<reference evidence="1 2" key="1">
    <citation type="journal article" date="2009" name="PLoS Genet.">
        <title>Genomic analysis of the basal lineage fungus Rhizopus oryzae reveals a whole-genome duplication.</title>
        <authorList>
            <person name="Ma L.-J."/>
            <person name="Ibrahim A.S."/>
            <person name="Skory C."/>
            <person name="Grabherr M.G."/>
            <person name="Burger G."/>
            <person name="Butler M."/>
            <person name="Elias M."/>
            <person name="Idnurm A."/>
            <person name="Lang B.F."/>
            <person name="Sone T."/>
            <person name="Abe A."/>
            <person name="Calvo S.E."/>
            <person name="Corrochano L.M."/>
            <person name="Engels R."/>
            <person name="Fu J."/>
            <person name="Hansberg W."/>
            <person name="Kim J.-M."/>
            <person name="Kodira C.D."/>
            <person name="Koehrsen M.J."/>
            <person name="Liu B."/>
            <person name="Miranda-Saavedra D."/>
            <person name="O'Leary S."/>
            <person name="Ortiz-Castellanos L."/>
            <person name="Poulter R."/>
            <person name="Rodriguez-Romero J."/>
            <person name="Ruiz-Herrera J."/>
            <person name="Shen Y.-Q."/>
            <person name="Zeng Q."/>
            <person name="Galagan J."/>
            <person name="Birren B.W."/>
            <person name="Cuomo C.A."/>
            <person name="Wickes B.L."/>
        </authorList>
    </citation>
    <scope>NUCLEOTIDE SEQUENCE [LARGE SCALE GENOMIC DNA]</scope>
    <source>
        <strain evidence="2">RA 99-880 / ATCC MYA-4621 / FGSC 9543 / NRRL 43880</strain>
    </source>
</reference>
<name>I1CFT6_RHIO9</name>
<sequence>MVIVGMTVSVLSCKRGYEMLCLQINVTWTQTFQKLLSPLPVRILSSRTLFVQQTLDD</sequence>
<proteinExistence type="predicted"/>
<dbReference type="RefSeq" id="XP_067522712.1">
    <property type="nucleotide sequence ID" value="XM_067666611.1"/>
</dbReference>
<dbReference type="InParanoid" id="I1CFT6"/>
<dbReference type="GeneID" id="93618992"/>
<evidence type="ECO:0000313" key="2">
    <source>
        <dbReference type="Proteomes" id="UP000009138"/>
    </source>
</evidence>
<dbReference type="AlphaFoldDB" id="I1CFT6"/>
<keyword evidence="2" id="KW-1185">Reference proteome</keyword>
<gene>
    <name evidence="1" type="ORF">RO3G_12027</name>
</gene>
<dbReference type="Proteomes" id="UP000009138">
    <property type="component" value="Unassembled WGS sequence"/>
</dbReference>
<evidence type="ECO:0000313" key="1">
    <source>
        <dbReference type="EMBL" id="EIE87316.1"/>
    </source>
</evidence>
<accession>I1CFT6</accession>
<dbReference type="VEuPathDB" id="FungiDB:RO3G_12027"/>